<dbReference type="GO" id="GO:0005524">
    <property type="term" value="F:ATP binding"/>
    <property type="evidence" value="ECO:0007669"/>
    <property type="project" value="InterPro"/>
</dbReference>
<dbReference type="InterPro" id="IPR051681">
    <property type="entry name" value="Ser/Thr_Kinases-Pseudokinases"/>
</dbReference>
<proteinExistence type="predicted"/>
<evidence type="ECO:0000259" key="1">
    <source>
        <dbReference type="PROSITE" id="PS50011"/>
    </source>
</evidence>
<dbReference type="PANTHER" id="PTHR44329">
    <property type="entry name" value="SERINE/THREONINE-PROTEIN KINASE TNNI3K-RELATED"/>
    <property type="match status" value="1"/>
</dbReference>
<dbReference type="GO" id="GO:0004674">
    <property type="term" value="F:protein serine/threonine kinase activity"/>
    <property type="evidence" value="ECO:0007669"/>
    <property type="project" value="TreeGrafter"/>
</dbReference>
<comment type="caution">
    <text evidence="2">The sequence shown here is derived from an EMBL/GenBank/DDBJ whole genome shotgun (WGS) entry which is preliminary data.</text>
</comment>
<organism evidence="2 3">
    <name type="scientific">Gigaspora rosea</name>
    <dbReference type="NCBI Taxonomy" id="44941"/>
    <lineage>
        <taxon>Eukaryota</taxon>
        <taxon>Fungi</taxon>
        <taxon>Fungi incertae sedis</taxon>
        <taxon>Mucoromycota</taxon>
        <taxon>Glomeromycotina</taxon>
        <taxon>Glomeromycetes</taxon>
        <taxon>Diversisporales</taxon>
        <taxon>Gigasporaceae</taxon>
        <taxon>Gigaspora</taxon>
    </lineage>
</organism>
<dbReference type="OrthoDB" id="2305597at2759"/>
<feature type="domain" description="Protein kinase" evidence="1">
    <location>
        <begin position="1"/>
        <end position="124"/>
    </location>
</feature>
<dbReference type="SUPFAM" id="SSF56112">
    <property type="entry name" value="Protein kinase-like (PK-like)"/>
    <property type="match status" value="1"/>
</dbReference>
<protein>
    <submittedName>
        <fullName evidence="2">Kinase-like domain-containing protein</fullName>
    </submittedName>
</protein>
<dbReference type="Pfam" id="PF07714">
    <property type="entry name" value="PK_Tyr_Ser-Thr"/>
    <property type="match status" value="1"/>
</dbReference>
<dbReference type="EMBL" id="QKWP01001949">
    <property type="protein sequence ID" value="RIB05621.1"/>
    <property type="molecule type" value="Genomic_DNA"/>
</dbReference>
<dbReference type="InterPro" id="IPR001245">
    <property type="entry name" value="Ser-Thr/Tyr_kinase_cat_dom"/>
</dbReference>
<dbReference type="InterPro" id="IPR000719">
    <property type="entry name" value="Prot_kinase_dom"/>
</dbReference>
<sequence length="269" mass="31142">QPKIADFGLSKQINEKSMTSNSIINGMPAYIEPRCFIDHRYRRDKKSDIYSLGVILWEISSGKPPFQNFESLMALCFHVYQGNREDHIEGTPPQYIELYENCWDNDPDNRPEAKLIFDVLNQLIPDKNFVRHHPIEILTQNSEAFSNYQNNTKELVNSLEIISSPLYLLDSKNSNILAQDNDILENLRNEAYECFKQGEFLKALTLYEEILESRQHSAEDQKLASTWDLSYNQCGLKKLKELTKVLCKNTTLTSLNLEHNKLGPKGEKH</sequence>
<evidence type="ECO:0000313" key="2">
    <source>
        <dbReference type="EMBL" id="RIB05621.1"/>
    </source>
</evidence>
<feature type="non-terminal residue" evidence="2">
    <location>
        <position position="1"/>
    </location>
</feature>
<dbReference type="Proteomes" id="UP000266673">
    <property type="component" value="Unassembled WGS sequence"/>
</dbReference>
<dbReference type="InterPro" id="IPR011009">
    <property type="entry name" value="Kinase-like_dom_sf"/>
</dbReference>
<name>A0A397U7D8_9GLOM</name>
<gene>
    <name evidence="2" type="ORF">C2G38_1986786</name>
</gene>
<keyword evidence="3" id="KW-1185">Reference proteome</keyword>
<keyword evidence="2" id="KW-0808">Transferase</keyword>
<dbReference type="PROSITE" id="PS50011">
    <property type="entry name" value="PROTEIN_KINASE_DOM"/>
    <property type="match status" value="1"/>
</dbReference>
<dbReference type="InterPro" id="IPR032675">
    <property type="entry name" value="LRR_dom_sf"/>
</dbReference>
<keyword evidence="2" id="KW-0418">Kinase</keyword>
<dbReference type="SUPFAM" id="SSF52047">
    <property type="entry name" value="RNI-like"/>
    <property type="match status" value="1"/>
</dbReference>
<dbReference type="AlphaFoldDB" id="A0A397U7D8"/>
<dbReference type="Gene3D" id="3.80.10.10">
    <property type="entry name" value="Ribonuclease Inhibitor"/>
    <property type="match status" value="1"/>
</dbReference>
<accession>A0A397U7D8</accession>
<dbReference type="Gene3D" id="1.10.510.10">
    <property type="entry name" value="Transferase(Phosphotransferase) domain 1"/>
    <property type="match status" value="1"/>
</dbReference>
<evidence type="ECO:0000313" key="3">
    <source>
        <dbReference type="Proteomes" id="UP000266673"/>
    </source>
</evidence>
<dbReference type="STRING" id="44941.A0A397U7D8"/>
<reference evidence="2 3" key="1">
    <citation type="submission" date="2018-06" db="EMBL/GenBank/DDBJ databases">
        <title>Comparative genomics reveals the genomic features of Rhizophagus irregularis, R. cerebriforme, R. diaphanum and Gigaspora rosea, and their symbiotic lifestyle signature.</title>
        <authorList>
            <person name="Morin E."/>
            <person name="San Clemente H."/>
            <person name="Chen E.C.H."/>
            <person name="De La Providencia I."/>
            <person name="Hainaut M."/>
            <person name="Kuo A."/>
            <person name="Kohler A."/>
            <person name="Murat C."/>
            <person name="Tang N."/>
            <person name="Roy S."/>
            <person name="Loubradou J."/>
            <person name="Henrissat B."/>
            <person name="Grigoriev I.V."/>
            <person name="Corradi N."/>
            <person name="Roux C."/>
            <person name="Martin F.M."/>
        </authorList>
    </citation>
    <scope>NUCLEOTIDE SEQUENCE [LARGE SCALE GENOMIC DNA]</scope>
    <source>
        <strain evidence="2 3">DAOM 194757</strain>
    </source>
</reference>